<keyword evidence="2" id="KW-0808">Transferase</keyword>
<dbReference type="GO" id="GO:0016779">
    <property type="term" value="F:nucleotidyltransferase activity"/>
    <property type="evidence" value="ECO:0007669"/>
    <property type="project" value="UniProtKB-ARBA"/>
</dbReference>
<dbReference type="Gene3D" id="3.90.550.10">
    <property type="entry name" value="Spore Coat Polysaccharide Biosynthesis Protein SpsA, Chain A"/>
    <property type="match status" value="1"/>
</dbReference>
<dbReference type="InterPro" id="IPR029044">
    <property type="entry name" value="Nucleotide-diphossugar_trans"/>
</dbReference>
<dbReference type="InterPro" id="IPR025877">
    <property type="entry name" value="MobA-like_NTP_Trfase"/>
</dbReference>
<proteinExistence type="predicted"/>
<accession>A0A5S3PTU2</accession>
<dbReference type="RefSeq" id="WP_138658326.1">
    <property type="nucleotide sequence ID" value="NZ_VATY01000002.1"/>
</dbReference>
<evidence type="ECO:0000313" key="2">
    <source>
        <dbReference type="EMBL" id="TMM57343.1"/>
    </source>
</evidence>
<protein>
    <submittedName>
        <fullName evidence="2">Nucleotidyltransferase family protein</fullName>
    </submittedName>
</protein>
<dbReference type="SUPFAM" id="SSF53448">
    <property type="entry name" value="Nucleotide-diphospho-sugar transferases"/>
    <property type="match status" value="1"/>
</dbReference>
<feature type="domain" description="MobA-like NTP transferase" evidence="1">
    <location>
        <begin position="10"/>
        <end position="174"/>
    </location>
</feature>
<name>A0A5S3PTU2_9FLAO</name>
<evidence type="ECO:0000313" key="3">
    <source>
        <dbReference type="Proteomes" id="UP000310314"/>
    </source>
</evidence>
<comment type="caution">
    <text evidence="2">The sequence shown here is derived from an EMBL/GenBank/DDBJ whole genome shotgun (WGS) entry which is preliminary data.</text>
</comment>
<dbReference type="Proteomes" id="UP000310314">
    <property type="component" value="Unassembled WGS sequence"/>
</dbReference>
<organism evidence="2 3">
    <name type="scientific">Maribacter algarum</name>
    <name type="common">ex Zhang et al. 2020</name>
    <dbReference type="NCBI Taxonomy" id="2578118"/>
    <lineage>
        <taxon>Bacteria</taxon>
        <taxon>Pseudomonadati</taxon>
        <taxon>Bacteroidota</taxon>
        <taxon>Flavobacteriia</taxon>
        <taxon>Flavobacteriales</taxon>
        <taxon>Flavobacteriaceae</taxon>
        <taxon>Maribacter</taxon>
    </lineage>
</organism>
<dbReference type="AlphaFoldDB" id="A0A5S3PTU2"/>
<dbReference type="CDD" id="cd04182">
    <property type="entry name" value="GT_2_like_f"/>
    <property type="match status" value="1"/>
</dbReference>
<sequence>MDEKSNIAILVLAAGESSRMGEKVKQILPWKDTTLLGNALEQAKTSMVDAIFVVLGAYEEKIMAEVQLESIAIIKNHNWKDGLGSSIAAGIEHFSSKALSFDALLIMLADQPLIDSNYLNKMMGNWRGNPSKIITTQYESRMGVPAIFGKEYFTELQKLNKDFGAKDIIASHKDAILALNPEGKEIDIDSWETYQEILNKKAK</sequence>
<dbReference type="PANTHER" id="PTHR43777">
    <property type="entry name" value="MOLYBDENUM COFACTOR CYTIDYLYLTRANSFERASE"/>
    <property type="match status" value="1"/>
</dbReference>
<gene>
    <name evidence="2" type="ORF">FEE95_12730</name>
</gene>
<dbReference type="PANTHER" id="PTHR43777:SF1">
    <property type="entry name" value="MOLYBDENUM COFACTOR CYTIDYLYLTRANSFERASE"/>
    <property type="match status" value="1"/>
</dbReference>
<evidence type="ECO:0000259" key="1">
    <source>
        <dbReference type="Pfam" id="PF12804"/>
    </source>
</evidence>
<dbReference type="Pfam" id="PF12804">
    <property type="entry name" value="NTP_transf_3"/>
    <property type="match status" value="1"/>
</dbReference>
<keyword evidence="3" id="KW-1185">Reference proteome</keyword>
<dbReference type="EMBL" id="VATY01000002">
    <property type="protein sequence ID" value="TMM57343.1"/>
    <property type="molecule type" value="Genomic_DNA"/>
</dbReference>
<reference evidence="2 3" key="1">
    <citation type="submission" date="2019-05" db="EMBL/GenBank/DDBJ databases">
        <authorList>
            <person name="Zhang J.-Y."/>
            <person name="Feg X."/>
            <person name="Du Z.-J."/>
        </authorList>
    </citation>
    <scope>NUCLEOTIDE SEQUENCE [LARGE SCALE GENOMIC DNA]</scope>
    <source>
        <strain evidence="2 3">RZ26</strain>
    </source>
</reference>
<dbReference type="OrthoDB" id="9779263at2"/>